<dbReference type="SUPFAM" id="SSF89392">
    <property type="entry name" value="Prokaryotic lipoproteins and lipoprotein localization factors"/>
    <property type="match status" value="1"/>
</dbReference>
<protein>
    <submittedName>
        <fullName evidence="3">Uncharacterized protein</fullName>
    </submittedName>
</protein>
<accession>A0A919Q9B8</accession>
<reference evidence="3" key="1">
    <citation type="submission" date="2021-01" db="EMBL/GenBank/DDBJ databases">
        <title>Whole genome shotgun sequence of Acrocarpospora phusangensis NBRC 108782.</title>
        <authorList>
            <person name="Komaki H."/>
            <person name="Tamura T."/>
        </authorList>
    </citation>
    <scope>NUCLEOTIDE SEQUENCE</scope>
    <source>
        <strain evidence="3">NBRC 108782</strain>
    </source>
</reference>
<sequence length="311" mass="32850">MSERELRALLVRATEDRPPGIDLLRAPRRRALRARILVPPIAALGVAAAVSLVALVVPLGQPSAQARVAAAVDNTTGESYRIHITAGPRAFEGAFDPVQGIGVLGEVGGGSETRFLGERMYVRPQPADRWYVQPRVDTDLNSVPATTALVKFAPLDPQAALARLRSATDVRESGTASGDGWTGERFAFTLNDVPGGKIEPHQLSGTVDVDDQGRVRRLDVTFSDDGQHNIMEIGDFGSPVTVTPPPADQVVDEKEVIGKKGGEPGGPQRDLKGGPGDEANGKPNDKAGETPNDKPTLLPGDPATKPADGEF</sequence>
<dbReference type="RefSeq" id="WP_204040649.1">
    <property type="nucleotide sequence ID" value="NZ_BOOA01000013.1"/>
</dbReference>
<organism evidence="3 4">
    <name type="scientific">Acrocarpospora phusangensis</name>
    <dbReference type="NCBI Taxonomy" id="1070424"/>
    <lineage>
        <taxon>Bacteria</taxon>
        <taxon>Bacillati</taxon>
        <taxon>Actinomycetota</taxon>
        <taxon>Actinomycetes</taxon>
        <taxon>Streptosporangiales</taxon>
        <taxon>Streptosporangiaceae</taxon>
        <taxon>Acrocarpospora</taxon>
    </lineage>
</organism>
<feature type="transmembrane region" description="Helical" evidence="2">
    <location>
        <begin position="36"/>
        <end position="57"/>
    </location>
</feature>
<dbReference type="AlphaFoldDB" id="A0A919Q9B8"/>
<dbReference type="Proteomes" id="UP000640052">
    <property type="component" value="Unassembled WGS sequence"/>
</dbReference>
<keyword evidence="2" id="KW-0812">Transmembrane</keyword>
<feature type="compositionally biased region" description="Basic and acidic residues" evidence="1">
    <location>
        <begin position="279"/>
        <end position="292"/>
    </location>
</feature>
<comment type="caution">
    <text evidence="3">The sequence shown here is derived from an EMBL/GenBank/DDBJ whole genome shotgun (WGS) entry which is preliminary data.</text>
</comment>
<keyword evidence="2" id="KW-1133">Transmembrane helix</keyword>
<feature type="compositionally biased region" description="Basic and acidic residues" evidence="1">
    <location>
        <begin position="253"/>
        <end position="262"/>
    </location>
</feature>
<gene>
    <name evidence="3" type="ORF">Aph01nite_21810</name>
</gene>
<keyword evidence="4" id="KW-1185">Reference proteome</keyword>
<evidence type="ECO:0000256" key="1">
    <source>
        <dbReference type="SAM" id="MobiDB-lite"/>
    </source>
</evidence>
<proteinExistence type="predicted"/>
<name>A0A919Q9B8_9ACTN</name>
<dbReference type="Gene3D" id="2.50.20.20">
    <property type="match status" value="1"/>
</dbReference>
<feature type="region of interest" description="Disordered" evidence="1">
    <location>
        <begin position="253"/>
        <end position="311"/>
    </location>
</feature>
<evidence type="ECO:0000256" key="2">
    <source>
        <dbReference type="SAM" id="Phobius"/>
    </source>
</evidence>
<evidence type="ECO:0000313" key="3">
    <source>
        <dbReference type="EMBL" id="GIH23871.1"/>
    </source>
</evidence>
<dbReference type="EMBL" id="BOOA01000013">
    <property type="protein sequence ID" value="GIH23871.1"/>
    <property type="molecule type" value="Genomic_DNA"/>
</dbReference>
<keyword evidence="2" id="KW-0472">Membrane</keyword>
<dbReference type="InterPro" id="IPR029046">
    <property type="entry name" value="LolA/LolB/LppX"/>
</dbReference>
<evidence type="ECO:0000313" key="4">
    <source>
        <dbReference type="Proteomes" id="UP000640052"/>
    </source>
</evidence>